<sequence length="303" mass="33594">MVPLPPAVSAIAARVSNLYGWAERNRKIANRFTPGFEALQRDLARRLAVKDTLDRVITAQAQHILALERIYASLPKIDLTAITALIERWMPPNWPPEVDDRAIQKIVNDDGIPVVWVPPREVLAQVLTAGDRETRVAILLANQSALVEGCREVLGEVEHPVYAGQVPLATAALDAFANGHLEAAQALAVAVTDTIVIHRHGRGYGRIARDVVVADIDDLRMAEFRVRLAMAPVARFFTDYWPNRGKEPPTALSRHVTVHFAHIDHYSRENALIAVLLMTSILRTFQDHREVEEELSGSAETVG</sequence>
<comment type="caution">
    <text evidence="1">The sequence shown here is derived from an EMBL/GenBank/DDBJ whole genome shotgun (WGS) entry which is preliminary data.</text>
</comment>
<dbReference type="Proteomes" id="UP000319514">
    <property type="component" value="Unassembled WGS sequence"/>
</dbReference>
<name>A0A542ZEH9_9MICO</name>
<dbReference type="AlphaFoldDB" id="A0A542ZEH9"/>
<reference evidence="1 2" key="1">
    <citation type="submission" date="2019-06" db="EMBL/GenBank/DDBJ databases">
        <title>Sequencing the genomes of 1000 actinobacteria strains.</title>
        <authorList>
            <person name="Klenk H.-P."/>
        </authorList>
    </citation>
    <scope>NUCLEOTIDE SEQUENCE [LARGE SCALE GENOMIC DNA]</scope>
    <source>
        <strain evidence="1 2">DSM 18082</strain>
    </source>
</reference>
<proteinExistence type="predicted"/>
<protein>
    <submittedName>
        <fullName evidence="1">Uncharacterized protein</fullName>
    </submittedName>
</protein>
<accession>A0A542ZEH9</accession>
<evidence type="ECO:0000313" key="2">
    <source>
        <dbReference type="Proteomes" id="UP000319514"/>
    </source>
</evidence>
<dbReference type="EMBL" id="VFOQ01000001">
    <property type="protein sequence ID" value="TQL58744.1"/>
    <property type="molecule type" value="Genomic_DNA"/>
</dbReference>
<evidence type="ECO:0000313" key="1">
    <source>
        <dbReference type="EMBL" id="TQL58744.1"/>
    </source>
</evidence>
<organism evidence="1 2">
    <name type="scientific">Oryzihumus leptocrescens</name>
    <dbReference type="NCBI Taxonomy" id="297536"/>
    <lineage>
        <taxon>Bacteria</taxon>
        <taxon>Bacillati</taxon>
        <taxon>Actinomycetota</taxon>
        <taxon>Actinomycetes</taxon>
        <taxon>Micrococcales</taxon>
        <taxon>Intrasporangiaceae</taxon>
        <taxon>Oryzihumus</taxon>
    </lineage>
</organism>
<keyword evidence="2" id="KW-1185">Reference proteome</keyword>
<gene>
    <name evidence="1" type="ORF">FB474_0080</name>
</gene>